<evidence type="ECO:0000256" key="1">
    <source>
        <dbReference type="SAM" id="MobiDB-lite"/>
    </source>
</evidence>
<dbReference type="RefSeq" id="WP_188107635.1">
    <property type="nucleotide sequence ID" value="NZ_JAANIH010000085.1"/>
</dbReference>
<keyword evidence="3" id="KW-1185">Reference proteome</keyword>
<dbReference type="EMBL" id="JAATTO010000008">
    <property type="protein sequence ID" value="MBC9978073.1"/>
    <property type="molecule type" value="Genomic_DNA"/>
</dbReference>
<gene>
    <name evidence="2" type="ORF">HA482_07545</name>
</gene>
<name>A0ABR7U3D1_9BRAD</name>
<dbReference type="Proteomes" id="UP000639516">
    <property type="component" value="Unassembled WGS sequence"/>
</dbReference>
<evidence type="ECO:0000313" key="2">
    <source>
        <dbReference type="EMBL" id="MBC9978073.1"/>
    </source>
</evidence>
<sequence>MNFSLAVLRQPRLRPWRRLDGRGKDHQIERNPFSPHSSRRLGGAEIFDFYEFRLRRWAKMDIIARSQ</sequence>
<proteinExistence type="predicted"/>
<feature type="region of interest" description="Disordered" evidence="1">
    <location>
        <begin position="18"/>
        <end position="37"/>
    </location>
</feature>
<reference evidence="2 3" key="1">
    <citation type="journal article" date="2020" name="Arch. Microbiol.">
        <title>Bradyrhizobium campsiandrae sp. nov., a nitrogen-fixing bacterial strain isolated from a native leguminous tree from the Amazon adapted to flooded conditions.</title>
        <authorList>
            <person name="Cabral Michel D."/>
            <person name="Martins da Costa E."/>
            <person name="Azarias Guimaraes A."/>
            <person name="Soares de Carvalho T."/>
            <person name="Santos de Castro Caputo P."/>
            <person name="Willems A."/>
            <person name="de Souza Moreira F.M."/>
        </authorList>
    </citation>
    <scope>NUCLEOTIDE SEQUENCE [LARGE SCALE GENOMIC DNA]</scope>
    <source>
        <strain evidence="3">INPA 384B</strain>
    </source>
</reference>
<accession>A0ABR7U3D1</accession>
<evidence type="ECO:0000313" key="3">
    <source>
        <dbReference type="Proteomes" id="UP000639516"/>
    </source>
</evidence>
<organism evidence="2 3">
    <name type="scientific">Bradyrhizobium campsiandrae</name>
    <dbReference type="NCBI Taxonomy" id="1729892"/>
    <lineage>
        <taxon>Bacteria</taxon>
        <taxon>Pseudomonadati</taxon>
        <taxon>Pseudomonadota</taxon>
        <taxon>Alphaproteobacteria</taxon>
        <taxon>Hyphomicrobiales</taxon>
        <taxon>Nitrobacteraceae</taxon>
        <taxon>Bradyrhizobium</taxon>
    </lineage>
</organism>
<feature type="compositionally biased region" description="Basic and acidic residues" evidence="1">
    <location>
        <begin position="18"/>
        <end position="29"/>
    </location>
</feature>
<protein>
    <submittedName>
        <fullName evidence="2">Uncharacterized protein</fullName>
    </submittedName>
</protein>
<comment type="caution">
    <text evidence="2">The sequence shown here is derived from an EMBL/GenBank/DDBJ whole genome shotgun (WGS) entry which is preliminary data.</text>
</comment>